<keyword evidence="2" id="KW-1185">Reference proteome</keyword>
<sequence>MGHQCGDPAIGSLHTSYALGTAIRGEWVHFWAPPHHQPSVQLVALASPPSEAPRWRTELGPLHVILLSTTLTMDTRASSLAPAWLQVGLVLRAWEYLAQLAVALIAVGERGGVFVLAKRGELRAYSAAEKKEMGAAFPSAEDAAVRETLACHQLVEGGKTYSSGEDVGDMQVDEFDSP</sequence>
<gene>
    <name evidence="1" type="ORF">FIBSPDRAFT_346369</name>
</gene>
<dbReference type="EMBL" id="KV417514">
    <property type="protein sequence ID" value="KZP26481.1"/>
    <property type="molecule type" value="Genomic_DNA"/>
</dbReference>
<proteinExistence type="predicted"/>
<dbReference type="AlphaFoldDB" id="A0A166PV49"/>
<evidence type="ECO:0000313" key="2">
    <source>
        <dbReference type="Proteomes" id="UP000076532"/>
    </source>
</evidence>
<organism evidence="1 2">
    <name type="scientific">Athelia psychrophila</name>
    <dbReference type="NCBI Taxonomy" id="1759441"/>
    <lineage>
        <taxon>Eukaryota</taxon>
        <taxon>Fungi</taxon>
        <taxon>Dikarya</taxon>
        <taxon>Basidiomycota</taxon>
        <taxon>Agaricomycotina</taxon>
        <taxon>Agaricomycetes</taxon>
        <taxon>Agaricomycetidae</taxon>
        <taxon>Atheliales</taxon>
        <taxon>Atheliaceae</taxon>
        <taxon>Athelia</taxon>
    </lineage>
</organism>
<accession>A0A166PV49</accession>
<name>A0A166PV49_9AGAM</name>
<dbReference type="Proteomes" id="UP000076532">
    <property type="component" value="Unassembled WGS sequence"/>
</dbReference>
<evidence type="ECO:0000313" key="1">
    <source>
        <dbReference type="EMBL" id="KZP26481.1"/>
    </source>
</evidence>
<protein>
    <submittedName>
        <fullName evidence="1">Uncharacterized protein</fullName>
    </submittedName>
</protein>
<reference evidence="1 2" key="1">
    <citation type="journal article" date="2016" name="Mol. Biol. Evol.">
        <title>Comparative Genomics of Early-Diverging Mushroom-Forming Fungi Provides Insights into the Origins of Lignocellulose Decay Capabilities.</title>
        <authorList>
            <person name="Nagy L.G."/>
            <person name="Riley R."/>
            <person name="Tritt A."/>
            <person name="Adam C."/>
            <person name="Daum C."/>
            <person name="Floudas D."/>
            <person name="Sun H."/>
            <person name="Yadav J.S."/>
            <person name="Pangilinan J."/>
            <person name="Larsson K.H."/>
            <person name="Matsuura K."/>
            <person name="Barry K."/>
            <person name="Labutti K."/>
            <person name="Kuo R."/>
            <person name="Ohm R.A."/>
            <person name="Bhattacharya S.S."/>
            <person name="Shirouzu T."/>
            <person name="Yoshinaga Y."/>
            <person name="Martin F.M."/>
            <person name="Grigoriev I.V."/>
            <person name="Hibbett D.S."/>
        </authorList>
    </citation>
    <scope>NUCLEOTIDE SEQUENCE [LARGE SCALE GENOMIC DNA]</scope>
    <source>
        <strain evidence="1 2">CBS 109695</strain>
    </source>
</reference>